<protein>
    <submittedName>
        <fullName evidence="3">Uncharacterized protein</fullName>
    </submittedName>
</protein>
<organism evidence="3 4">
    <name type="scientific">Leptotrichia wadei (strain F0279)</name>
    <dbReference type="NCBI Taxonomy" id="888055"/>
    <lineage>
        <taxon>Bacteria</taxon>
        <taxon>Fusobacteriati</taxon>
        <taxon>Fusobacteriota</taxon>
        <taxon>Fusobacteriia</taxon>
        <taxon>Fusobacteriales</taxon>
        <taxon>Leptotrichiaceae</taxon>
        <taxon>Leptotrichia</taxon>
    </lineage>
</organism>
<evidence type="ECO:0000256" key="1">
    <source>
        <dbReference type="SAM" id="MobiDB-lite"/>
    </source>
</evidence>
<feature type="region of interest" description="Disordered" evidence="1">
    <location>
        <begin position="114"/>
        <end position="154"/>
    </location>
</feature>
<evidence type="ECO:0000313" key="4">
    <source>
        <dbReference type="Proteomes" id="UP000016626"/>
    </source>
</evidence>
<keyword evidence="2" id="KW-0812">Transmembrane</keyword>
<reference evidence="3 4" key="1">
    <citation type="submission" date="2013-06" db="EMBL/GenBank/DDBJ databases">
        <authorList>
            <person name="Weinstock G."/>
            <person name="Sodergren E."/>
            <person name="Lobos E.A."/>
            <person name="Fulton L."/>
            <person name="Fulton R."/>
            <person name="Courtney L."/>
            <person name="Fronick C."/>
            <person name="O'Laughlin M."/>
            <person name="Godfrey J."/>
            <person name="Wilson R.M."/>
            <person name="Miner T."/>
            <person name="Farmer C."/>
            <person name="Delehaunty K."/>
            <person name="Cordes M."/>
            <person name="Minx P."/>
            <person name="Tomlinson C."/>
            <person name="Chen J."/>
            <person name="Wollam A."/>
            <person name="Pepin K.H."/>
            <person name="Bhonagiri V."/>
            <person name="Zhang X."/>
            <person name="Warren W."/>
            <person name="Mitreva M."/>
            <person name="Mardis E.R."/>
            <person name="Wilson R.K."/>
        </authorList>
    </citation>
    <scope>NUCLEOTIDE SEQUENCE [LARGE SCALE GENOMIC DNA]</scope>
    <source>
        <strain evidence="3 4">F0279</strain>
    </source>
</reference>
<gene>
    <name evidence="3" type="ORF">HMPREF9015_01996</name>
</gene>
<dbReference type="Proteomes" id="UP000016626">
    <property type="component" value="Unassembled WGS sequence"/>
</dbReference>
<accession>U2R3H9</accession>
<dbReference type="EMBL" id="AWVM01000104">
    <property type="protein sequence ID" value="ERK48198.1"/>
    <property type="molecule type" value="Genomic_DNA"/>
</dbReference>
<feature type="compositionally biased region" description="Low complexity" evidence="1">
    <location>
        <begin position="114"/>
        <end position="134"/>
    </location>
</feature>
<keyword evidence="2" id="KW-0472">Membrane</keyword>
<dbReference type="AlphaFoldDB" id="U2R3H9"/>
<name>U2R3H9_LEPWF</name>
<feature type="transmembrane region" description="Helical" evidence="2">
    <location>
        <begin position="68"/>
        <end position="87"/>
    </location>
</feature>
<sequence>MKEGVVMMLFIIFALVVVIATGIPYVKKGIENRKLMKEYMEEQGLGKNEAIGKVRDAKTTNDKVIEGLFYLSLIALLGGGFYNIYLYNNENSDNMSAQQQSEGTMANITTDQNQNQNQNQNQDQNQQDQNRQNQGTPVVQNNIISNPNDAQVQENVKREQARIDKMFADSERNTSSLMDMLKKSFEKKDTGEGIKNGEKALENVKKSSNLFKNTKCNPTGDTTFDKECPKLLQKGKELYSSKQIDVEKMLSALKGIEKSINDVKNSELGQQAVQEGNKLWDSLMKKVDEFQKK</sequence>
<keyword evidence="2" id="KW-1133">Transmembrane helix</keyword>
<evidence type="ECO:0000313" key="3">
    <source>
        <dbReference type="EMBL" id="ERK48198.1"/>
    </source>
</evidence>
<proteinExistence type="predicted"/>
<comment type="caution">
    <text evidence="3">The sequence shown here is derived from an EMBL/GenBank/DDBJ whole genome shotgun (WGS) entry which is preliminary data.</text>
</comment>
<feature type="transmembrane region" description="Helical" evidence="2">
    <location>
        <begin position="6"/>
        <end position="26"/>
    </location>
</feature>
<dbReference type="PATRIC" id="fig|888055.3.peg.1917"/>
<dbReference type="HOGENOM" id="CLU_975900_0_0_0"/>
<feature type="compositionally biased region" description="Polar residues" evidence="1">
    <location>
        <begin position="135"/>
        <end position="154"/>
    </location>
</feature>
<evidence type="ECO:0000256" key="2">
    <source>
        <dbReference type="SAM" id="Phobius"/>
    </source>
</evidence>